<feature type="domain" description="Fructose-1-6-bisphosphatase class 1 C-terminal" evidence="12">
    <location>
        <begin position="212"/>
        <end position="346"/>
    </location>
</feature>
<dbReference type="Gene3D" id="3.40.190.80">
    <property type="match status" value="1"/>
</dbReference>
<dbReference type="PANTHER" id="PTHR11556">
    <property type="entry name" value="FRUCTOSE-1,6-BISPHOSPHATASE-RELATED"/>
    <property type="match status" value="1"/>
</dbReference>
<name>A0A6J5DI65_9BURK</name>
<comment type="catalytic activity">
    <reaction evidence="1 9">
        <text>beta-D-fructose 1,6-bisphosphate + H2O = beta-D-fructose 6-phosphate + phosphate</text>
        <dbReference type="Rhea" id="RHEA:11064"/>
        <dbReference type="ChEBI" id="CHEBI:15377"/>
        <dbReference type="ChEBI" id="CHEBI:32966"/>
        <dbReference type="ChEBI" id="CHEBI:43474"/>
        <dbReference type="ChEBI" id="CHEBI:57634"/>
        <dbReference type="EC" id="3.1.3.11"/>
    </reaction>
</comment>
<dbReference type="PROSITE" id="PS00124">
    <property type="entry name" value="FBPASE"/>
    <property type="match status" value="1"/>
</dbReference>
<feature type="binding site" evidence="9">
    <location>
        <position position="117"/>
    </location>
    <ligand>
        <name>Mg(2+)</name>
        <dbReference type="ChEBI" id="CHEBI:18420"/>
        <label>1</label>
    </ligand>
</feature>
<dbReference type="EMBL" id="CADIKF010000011">
    <property type="protein sequence ID" value="CAB3753899.1"/>
    <property type="molecule type" value="Genomic_DNA"/>
</dbReference>
<dbReference type="EC" id="3.1.3.11" evidence="9"/>
<comment type="subcellular location">
    <subcellularLocation>
        <location evidence="9">Cytoplasm</location>
    </subcellularLocation>
</comment>
<dbReference type="FunFam" id="3.40.190.80:FF:000011">
    <property type="entry name" value="Fructose-1,6-bisphosphatase class 1"/>
    <property type="match status" value="1"/>
</dbReference>
<dbReference type="PIRSF" id="PIRSF000904">
    <property type="entry name" value="FBPtase_SBPase"/>
    <property type="match status" value="1"/>
</dbReference>
<evidence type="ECO:0000256" key="5">
    <source>
        <dbReference type="ARBA" id="ARBA00022723"/>
    </source>
</evidence>
<dbReference type="InterPro" id="IPR000146">
    <property type="entry name" value="FBPase_class-1"/>
</dbReference>
<dbReference type="InterPro" id="IPR044015">
    <property type="entry name" value="FBPase_C_dom"/>
</dbReference>
<dbReference type="InterPro" id="IPR033391">
    <property type="entry name" value="FBPase_N"/>
</dbReference>
<dbReference type="GO" id="GO:0005986">
    <property type="term" value="P:sucrose biosynthetic process"/>
    <property type="evidence" value="ECO:0007669"/>
    <property type="project" value="TreeGrafter"/>
</dbReference>
<keyword evidence="5 9" id="KW-0479">Metal-binding</keyword>
<evidence type="ECO:0000256" key="6">
    <source>
        <dbReference type="ARBA" id="ARBA00022801"/>
    </source>
</evidence>
<keyword evidence="7 9" id="KW-0460">Magnesium</keyword>
<keyword evidence="14" id="KW-1185">Reference proteome</keyword>
<evidence type="ECO:0000256" key="10">
    <source>
        <dbReference type="RuleBase" id="RU000508"/>
    </source>
</evidence>
<evidence type="ECO:0000256" key="4">
    <source>
        <dbReference type="ARBA" id="ARBA00022490"/>
    </source>
</evidence>
<evidence type="ECO:0000259" key="12">
    <source>
        <dbReference type="Pfam" id="PF18913"/>
    </source>
</evidence>
<feature type="domain" description="Fructose-1-6-bisphosphatase class I N-terminal" evidence="11">
    <location>
        <begin position="7"/>
        <end position="207"/>
    </location>
</feature>
<dbReference type="Pfam" id="PF18913">
    <property type="entry name" value="FBPase_C"/>
    <property type="match status" value="1"/>
</dbReference>
<proteinExistence type="inferred from homology"/>
<dbReference type="GO" id="GO:0030388">
    <property type="term" value="P:fructose 1,6-bisphosphate metabolic process"/>
    <property type="evidence" value="ECO:0007669"/>
    <property type="project" value="TreeGrafter"/>
</dbReference>
<feature type="binding site" evidence="9">
    <location>
        <position position="295"/>
    </location>
    <ligand>
        <name>Mg(2+)</name>
        <dbReference type="ChEBI" id="CHEBI:18420"/>
        <label>2</label>
    </ligand>
</feature>
<feature type="binding site" evidence="9">
    <location>
        <position position="117"/>
    </location>
    <ligand>
        <name>Mg(2+)</name>
        <dbReference type="ChEBI" id="CHEBI:18420"/>
        <label>2</label>
    </ligand>
</feature>
<dbReference type="GO" id="GO:0005829">
    <property type="term" value="C:cytosol"/>
    <property type="evidence" value="ECO:0007669"/>
    <property type="project" value="TreeGrafter"/>
</dbReference>
<dbReference type="RefSeq" id="WP_175110562.1">
    <property type="nucleotide sequence ID" value="NZ_CADIKF010000011.1"/>
</dbReference>
<evidence type="ECO:0000256" key="1">
    <source>
        <dbReference type="ARBA" id="ARBA00001273"/>
    </source>
</evidence>
<keyword evidence="4 9" id="KW-0963">Cytoplasm</keyword>
<sequence>MRDGRTTLSKFLIDALDRQCPSRRASGLSALLIDVAASIKTIAATLTRGALDGNYGSARTANVHGEDQKKLDVLTNDIFLQHCEWDGLLAGMVSEEIEHVYQIPPGYPRGEYLLAFDPLDGSSNIDINGAVGSIFSVLRVPQDGAAANTTATSPAAADRSAFLRPGHEQVAAGYAIYGPATMLVLSIGNGTHGFTLERDVGNFVLTHSDIRIPEDTDEFAINASNERFWEPPVRRYVQECKDGKSGCRERDFNMRWIAAMVAEVHRILMRGGVFMYPRDFRSAGRVQGRLRLLYEANPMSFLIEQAGGAAITGRERILDVVPCDLHERVPVILGSKNEVTRIGRYHREHDLGTDRPFSSPLFRERSLFLPETPA</sequence>
<dbReference type="Proteomes" id="UP000494329">
    <property type="component" value="Unassembled WGS sequence"/>
</dbReference>
<evidence type="ECO:0000256" key="3">
    <source>
        <dbReference type="ARBA" id="ARBA00010941"/>
    </source>
</evidence>
<dbReference type="GO" id="GO:0000287">
    <property type="term" value="F:magnesium ion binding"/>
    <property type="evidence" value="ECO:0007669"/>
    <property type="project" value="UniProtKB-UniRule"/>
</dbReference>
<dbReference type="SUPFAM" id="SSF56655">
    <property type="entry name" value="Carbohydrate phosphatase"/>
    <property type="match status" value="1"/>
</dbReference>
<comment type="subunit">
    <text evidence="9">Homotetramer.</text>
</comment>
<dbReference type="CDD" id="cd00354">
    <property type="entry name" value="FBPase"/>
    <property type="match status" value="1"/>
</dbReference>
<gene>
    <name evidence="13" type="primary">fbp_1</name>
    <name evidence="9" type="synonym">fbp</name>
    <name evidence="13" type="ORF">LMG29739_01821</name>
</gene>
<dbReference type="AlphaFoldDB" id="A0A6J5DI65"/>
<dbReference type="InterPro" id="IPR020548">
    <property type="entry name" value="Fructose_bisphosphatase_AS"/>
</dbReference>
<dbReference type="PIRSF" id="PIRSF500210">
    <property type="entry name" value="FBPtase"/>
    <property type="match status" value="1"/>
</dbReference>
<dbReference type="GO" id="GO:0006094">
    <property type="term" value="P:gluconeogenesis"/>
    <property type="evidence" value="ECO:0007669"/>
    <property type="project" value="UniProtKB-UniRule"/>
</dbReference>
<evidence type="ECO:0000256" key="7">
    <source>
        <dbReference type="ARBA" id="ARBA00022842"/>
    </source>
</evidence>
<dbReference type="Pfam" id="PF00316">
    <property type="entry name" value="FBPase"/>
    <property type="match status" value="1"/>
</dbReference>
<dbReference type="PANTHER" id="PTHR11556:SF35">
    <property type="entry name" value="SEDOHEPTULOSE-1,7-BISPHOSPHATASE, CHLOROPLASTIC"/>
    <property type="match status" value="1"/>
</dbReference>
<accession>A0A6J5DI65</accession>
<keyword evidence="8 9" id="KW-0119">Carbohydrate metabolism</keyword>
<keyword evidence="6 9" id="KW-0378">Hydrolase</keyword>
<evidence type="ECO:0000313" key="13">
    <source>
        <dbReference type="EMBL" id="CAB3753899.1"/>
    </source>
</evidence>
<protein>
    <recommendedName>
        <fullName evidence="9">Fructose-1,6-bisphosphatase class 1</fullName>
        <shortName evidence="9">FBPase class 1</shortName>
        <ecNumber evidence="9">3.1.3.11</ecNumber>
    </recommendedName>
    <alternativeName>
        <fullName evidence="9">D-fructose-1,6-bisphosphate 1-phosphohydrolase class 1</fullName>
    </alternativeName>
</protein>
<dbReference type="GO" id="GO:0006002">
    <property type="term" value="P:fructose 6-phosphate metabolic process"/>
    <property type="evidence" value="ECO:0007669"/>
    <property type="project" value="TreeGrafter"/>
</dbReference>
<comment type="caution">
    <text evidence="9">Lacks conserved residue(s) required for the propagation of feature annotation.</text>
</comment>
<dbReference type="GO" id="GO:0006000">
    <property type="term" value="P:fructose metabolic process"/>
    <property type="evidence" value="ECO:0007669"/>
    <property type="project" value="TreeGrafter"/>
</dbReference>
<dbReference type="Gene3D" id="3.30.540.10">
    <property type="entry name" value="Fructose-1,6-Bisphosphatase, subunit A, domain 1"/>
    <property type="match status" value="1"/>
</dbReference>
<feature type="binding site" evidence="9">
    <location>
        <position position="222"/>
    </location>
    <ligand>
        <name>substrate</name>
    </ligand>
</feature>
<evidence type="ECO:0000256" key="9">
    <source>
        <dbReference type="HAMAP-Rule" id="MF_01855"/>
    </source>
</evidence>
<dbReference type="NCBIfam" id="NF006780">
    <property type="entry name" value="PRK09293.1-4"/>
    <property type="match status" value="1"/>
</dbReference>
<dbReference type="GO" id="GO:0042132">
    <property type="term" value="F:fructose 1,6-bisphosphate 1-phosphatase activity"/>
    <property type="evidence" value="ECO:0007669"/>
    <property type="project" value="UniProtKB-UniRule"/>
</dbReference>
<feature type="binding site" evidence="9">
    <location>
        <position position="120"/>
    </location>
    <ligand>
        <name>Mg(2+)</name>
        <dbReference type="ChEBI" id="CHEBI:18420"/>
        <label>2</label>
    </ligand>
</feature>
<comment type="pathway">
    <text evidence="2">Carbohydrate biosynthesis; Calvin cycle.</text>
</comment>
<dbReference type="NCBIfam" id="NF006779">
    <property type="entry name" value="PRK09293.1-3"/>
    <property type="match status" value="1"/>
</dbReference>
<comment type="cofactor">
    <cofactor evidence="9">
        <name>Mg(2+)</name>
        <dbReference type="ChEBI" id="CHEBI:18420"/>
    </cofactor>
    <text evidence="9">Binds 2 magnesium ions per subunit.</text>
</comment>
<evidence type="ECO:0000256" key="2">
    <source>
        <dbReference type="ARBA" id="ARBA00005215"/>
    </source>
</evidence>
<dbReference type="PRINTS" id="PR00115">
    <property type="entry name" value="F16BPHPHTASE"/>
</dbReference>
<evidence type="ECO:0000313" key="14">
    <source>
        <dbReference type="Proteomes" id="UP000494329"/>
    </source>
</evidence>
<feature type="binding site" evidence="9">
    <location>
        <position position="95"/>
    </location>
    <ligand>
        <name>Mg(2+)</name>
        <dbReference type="ChEBI" id="CHEBI:18420"/>
        <label>1</label>
    </ligand>
</feature>
<reference evidence="13 14" key="1">
    <citation type="submission" date="2020-04" db="EMBL/GenBank/DDBJ databases">
        <authorList>
            <person name="De Canck E."/>
        </authorList>
    </citation>
    <scope>NUCLEOTIDE SEQUENCE [LARGE SCALE GENOMIC DNA]</scope>
    <source>
        <strain evidence="13 14">LMG 29739</strain>
    </source>
</reference>
<feature type="binding site" evidence="9">
    <location>
        <position position="119"/>
    </location>
    <ligand>
        <name>Mg(2+)</name>
        <dbReference type="ChEBI" id="CHEBI:18420"/>
        <label>1</label>
    </ligand>
</feature>
<dbReference type="HAMAP" id="MF_01855">
    <property type="entry name" value="FBPase_class1"/>
    <property type="match status" value="1"/>
</dbReference>
<evidence type="ECO:0000259" key="11">
    <source>
        <dbReference type="Pfam" id="PF00316"/>
    </source>
</evidence>
<feature type="binding site" evidence="9">
    <location>
        <begin position="120"/>
        <end position="123"/>
    </location>
    <ligand>
        <name>substrate</name>
    </ligand>
</feature>
<organism evidence="13 14">
    <name type="scientific">Paraburkholderia solisilvae</name>
    <dbReference type="NCBI Taxonomy" id="624376"/>
    <lineage>
        <taxon>Bacteria</taxon>
        <taxon>Pseudomonadati</taxon>
        <taxon>Pseudomonadota</taxon>
        <taxon>Betaproteobacteria</taxon>
        <taxon>Burkholderiales</taxon>
        <taxon>Burkholderiaceae</taxon>
        <taxon>Paraburkholderia</taxon>
    </lineage>
</organism>
<dbReference type="InterPro" id="IPR028343">
    <property type="entry name" value="FBPtase"/>
</dbReference>
<evidence type="ECO:0000256" key="8">
    <source>
        <dbReference type="ARBA" id="ARBA00023277"/>
    </source>
</evidence>
<comment type="similarity">
    <text evidence="3 9 10">Belongs to the FBPase class 1 family.</text>
</comment>